<comment type="similarity">
    <text evidence="2">Belongs to the bacterial solute-binding protein 5 family.</text>
</comment>
<comment type="caution">
    <text evidence="8">The sequence shown here is derived from an EMBL/GenBank/DDBJ whole genome shotgun (WGS) entry which is preliminary data.</text>
</comment>
<accession>A0A165RQK6</accession>
<dbReference type="PROSITE" id="PS01040">
    <property type="entry name" value="SBP_BACTERIAL_5"/>
    <property type="match status" value="1"/>
</dbReference>
<dbReference type="SUPFAM" id="SSF53850">
    <property type="entry name" value="Periplasmic binding protein-like II"/>
    <property type="match status" value="1"/>
</dbReference>
<dbReference type="Proteomes" id="UP000076882">
    <property type="component" value="Unassembled WGS sequence"/>
</dbReference>
<evidence type="ECO:0000259" key="7">
    <source>
        <dbReference type="Pfam" id="PF00496"/>
    </source>
</evidence>
<dbReference type="InterPro" id="IPR000914">
    <property type="entry name" value="SBP_5_dom"/>
</dbReference>
<evidence type="ECO:0000256" key="6">
    <source>
        <dbReference type="SAM" id="SignalP"/>
    </source>
</evidence>
<proteinExistence type="inferred from homology"/>
<gene>
    <name evidence="8" type="ORF">Lp19_1836</name>
</gene>
<dbReference type="InterPro" id="IPR039424">
    <property type="entry name" value="SBP_5"/>
</dbReference>
<dbReference type="PANTHER" id="PTHR30290">
    <property type="entry name" value="PERIPLASMIC BINDING COMPONENT OF ABC TRANSPORTER"/>
    <property type="match status" value="1"/>
</dbReference>
<protein>
    <submittedName>
        <fullName evidence="8">Oligopeptide ABC transporter periplasmicoligopeptide-binding protein OppA</fullName>
    </submittedName>
</protein>
<dbReference type="GO" id="GO:0030288">
    <property type="term" value="C:outer membrane-bounded periplasmic space"/>
    <property type="evidence" value="ECO:0007669"/>
    <property type="project" value="UniProtKB-ARBA"/>
</dbReference>
<evidence type="ECO:0000256" key="1">
    <source>
        <dbReference type="ARBA" id="ARBA00004193"/>
    </source>
</evidence>
<dbReference type="Gene3D" id="3.40.190.10">
    <property type="entry name" value="Periplasmic binding protein-like II"/>
    <property type="match status" value="1"/>
</dbReference>
<keyword evidence="5" id="KW-0653">Protein transport</keyword>
<reference evidence="8 9" key="1">
    <citation type="submission" date="2016-03" db="EMBL/GenBank/DDBJ databases">
        <title>Comparative genomics of 54 Lactobacillus plantarum strains reveals genomic uncoupling from niche constraints.</title>
        <authorList>
            <person name="Martino M.E."/>
        </authorList>
    </citation>
    <scope>NUCLEOTIDE SEQUENCE [LARGE SCALE GENOMIC DNA]</scope>
    <source>
        <strain evidence="8 9">19.1</strain>
    </source>
</reference>
<feature type="signal peptide" evidence="6">
    <location>
        <begin position="1"/>
        <end position="21"/>
    </location>
</feature>
<feature type="chain" id="PRO_5007865939" evidence="6">
    <location>
        <begin position="22"/>
        <end position="553"/>
    </location>
</feature>
<dbReference type="RefSeq" id="WP_044428816.1">
    <property type="nucleotide sequence ID" value="NZ_CAXLKQ010000006.1"/>
</dbReference>
<dbReference type="AlphaFoldDB" id="A0A165RQK6"/>
<evidence type="ECO:0000256" key="4">
    <source>
        <dbReference type="ARBA" id="ARBA00022729"/>
    </source>
</evidence>
<dbReference type="InterPro" id="IPR023765">
    <property type="entry name" value="SBP_5_CS"/>
</dbReference>
<organism evidence="8 9">
    <name type="scientific">Lactiplantibacillus plantarum</name>
    <name type="common">Lactobacillus plantarum</name>
    <dbReference type="NCBI Taxonomy" id="1590"/>
    <lineage>
        <taxon>Bacteria</taxon>
        <taxon>Bacillati</taxon>
        <taxon>Bacillota</taxon>
        <taxon>Bacilli</taxon>
        <taxon>Lactobacillales</taxon>
        <taxon>Lactobacillaceae</taxon>
        <taxon>Lactiplantibacillus</taxon>
    </lineage>
</organism>
<dbReference type="EMBL" id="LUXM01000028">
    <property type="protein sequence ID" value="KZU95047.1"/>
    <property type="molecule type" value="Genomic_DNA"/>
</dbReference>
<keyword evidence="5" id="KW-0571">Peptide transport</keyword>
<evidence type="ECO:0000313" key="8">
    <source>
        <dbReference type="EMBL" id="KZU95047.1"/>
    </source>
</evidence>
<dbReference type="CDD" id="cd08504">
    <property type="entry name" value="PBP2_OppA"/>
    <property type="match status" value="1"/>
</dbReference>
<evidence type="ECO:0000256" key="3">
    <source>
        <dbReference type="ARBA" id="ARBA00022448"/>
    </source>
</evidence>
<dbReference type="InterPro" id="IPR030678">
    <property type="entry name" value="Peptide/Ni-bd"/>
</dbReference>
<dbReference type="PANTHER" id="PTHR30290:SF10">
    <property type="entry name" value="PERIPLASMIC OLIGOPEPTIDE-BINDING PROTEIN-RELATED"/>
    <property type="match status" value="1"/>
</dbReference>
<dbReference type="Gene3D" id="3.90.76.10">
    <property type="entry name" value="Dipeptide-binding Protein, Domain 1"/>
    <property type="match status" value="1"/>
</dbReference>
<dbReference type="PATRIC" id="fig|1590.144.peg.178"/>
<keyword evidence="4 6" id="KW-0732">Signal</keyword>
<dbReference type="GO" id="GO:0015833">
    <property type="term" value="P:peptide transport"/>
    <property type="evidence" value="ECO:0007669"/>
    <property type="project" value="UniProtKB-KW"/>
</dbReference>
<dbReference type="FunFam" id="3.10.105.10:FF:000001">
    <property type="entry name" value="Oligopeptide ABC transporter, oligopeptide-binding protein"/>
    <property type="match status" value="1"/>
</dbReference>
<dbReference type="FunFam" id="3.90.76.10:FF:000001">
    <property type="entry name" value="Oligopeptide ABC transporter substrate-binding protein"/>
    <property type="match status" value="1"/>
</dbReference>
<dbReference type="KEGG" id="lpb:SH83_00845"/>
<dbReference type="GO" id="GO:1904680">
    <property type="term" value="F:peptide transmembrane transporter activity"/>
    <property type="evidence" value="ECO:0007669"/>
    <property type="project" value="TreeGrafter"/>
</dbReference>
<dbReference type="Gene3D" id="3.10.105.10">
    <property type="entry name" value="Dipeptide-binding Protein, Domain 3"/>
    <property type="match status" value="1"/>
</dbReference>
<dbReference type="GO" id="GO:0043190">
    <property type="term" value="C:ATP-binding cassette (ABC) transporter complex"/>
    <property type="evidence" value="ECO:0007669"/>
    <property type="project" value="InterPro"/>
</dbReference>
<feature type="domain" description="Solute-binding protein family 5" evidence="7">
    <location>
        <begin position="87"/>
        <end position="473"/>
    </location>
</feature>
<evidence type="ECO:0000256" key="2">
    <source>
        <dbReference type="ARBA" id="ARBA00005695"/>
    </source>
</evidence>
<evidence type="ECO:0000313" key="9">
    <source>
        <dbReference type="Proteomes" id="UP000076882"/>
    </source>
</evidence>
<dbReference type="PIRSF" id="PIRSF002741">
    <property type="entry name" value="MppA"/>
    <property type="match status" value="1"/>
</dbReference>
<comment type="subcellular location">
    <subcellularLocation>
        <location evidence="1">Cell membrane</location>
        <topology evidence="1">Lipid-anchor</topology>
    </subcellularLocation>
</comment>
<dbReference type="Pfam" id="PF00496">
    <property type="entry name" value="SBP_bac_5"/>
    <property type="match status" value="1"/>
</dbReference>
<dbReference type="PROSITE" id="PS51257">
    <property type="entry name" value="PROKAR_LIPOPROTEIN"/>
    <property type="match status" value="1"/>
</dbReference>
<keyword evidence="3" id="KW-0813">Transport</keyword>
<evidence type="ECO:0000256" key="5">
    <source>
        <dbReference type="ARBA" id="ARBA00022856"/>
    </source>
</evidence>
<name>A0A165RQK6_LACPN</name>
<sequence length="553" mass="61021">MKWKVMLTTATAAASTGLLLAACSQGQSKSDNAGNLRTGMAQKQVLNWSENGSELTTLDTSLVTDSISANMINNTMEGLYRIGNNNKITPGIATHTVISKDKKTYTFTLRKDAKWSNGDPVTAQDFVYSWRRTIDPKTASQYAYLYSGIKNADQITNGKAKANSLGIKADGKYKLTVTLDKPMAYFKLLMGFAIFFPQNQHAVQKYGKDYGTTATKMVYDGPFTMKGWKGTNTTWSLNRNPKYWDKKHVYLEKINDQVVKSTTTGFNLFQSNKLDMATLSGEQVKNEKNNPKLVLRKTSRLNYLEFNQKKVPALANAKLRQAMSLTIDRHQLVTDVLADGSAVPKGFVTTGLATDPTTGEDFATENAVSAATTQDTAKAKKLWAEGLKETGKKSLTLTLTHDNIDQTKETAEYVQGQLEKELPGLKITDITLPFKNRLARETSGNFQLAISGWQADFADPISDLGILTSTNDYNFGKWKNADYDAAVKQAEQSTDPTVRWTALGKAEKIIGTDEGVAPLTQTTLAQMVNPKLKGLIYNTSGTNYNFKDAYMAK</sequence>